<dbReference type="AlphaFoldDB" id="A0A6A6SC25"/>
<evidence type="ECO:0000313" key="1">
    <source>
        <dbReference type="EMBL" id="KAF2644391.1"/>
    </source>
</evidence>
<gene>
    <name evidence="1" type="ORF">P280DRAFT_231413</name>
</gene>
<protein>
    <submittedName>
        <fullName evidence="1">Uncharacterized protein</fullName>
    </submittedName>
</protein>
<accession>A0A6A6SC25</accession>
<dbReference type="EMBL" id="MU006779">
    <property type="protein sequence ID" value="KAF2644391.1"/>
    <property type="molecule type" value="Genomic_DNA"/>
</dbReference>
<sequence>MGFEFSLNTSRSTSQRRQRTARVRCASDHALIFFASSMFLLHRRTCVSHSPPQRLSCCYSRQRRWDRESSSAPSCFRVVVVLGGAWCVVGEEDEVEIIQGTMVRDGDEGLGVPRKSNMDIVHEKSDDKAVKAVNAAVAAGCLRRLSTPLTHDVTMSLFVHPVVPSGPMRQASTRRTSLKSTSPRITLRAFQFLQLTTVSNC</sequence>
<organism evidence="1 2">
    <name type="scientific">Massarina eburnea CBS 473.64</name>
    <dbReference type="NCBI Taxonomy" id="1395130"/>
    <lineage>
        <taxon>Eukaryota</taxon>
        <taxon>Fungi</taxon>
        <taxon>Dikarya</taxon>
        <taxon>Ascomycota</taxon>
        <taxon>Pezizomycotina</taxon>
        <taxon>Dothideomycetes</taxon>
        <taxon>Pleosporomycetidae</taxon>
        <taxon>Pleosporales</taxon>
        <taxon>Massarineae</taxon>
        <taxon>Massarinaceae</taxon>
        <taxon>Massarina</taxon>
    </lineage>
</organism>
<proteinExistence type="predicted"/>
<evidence type="ECO:0000313" key="2">
    <source>
        <dbReference type="Proteomes" id="UP000799753"/>
    </source>
</evidence>
<keyword evidence="2" id="KW-1185">Reference proteome</keyword>
<name>A0A6A6SC25_9PLEO</name>
<dbReference type="Proteomes" id="UP000799753">
    <property type="component" value="Unassembled WGS sequence"/>
</dbReference>
<reference evidence="1" key="1">
    <citation type="journal article" date="2020" name="Stud. Mycol.">
        <title>101 Dothideomycetes genomes: a test case for predicting lifestyles and emergence of pathogens.</title>
        <authorList>
            <person name="Haridas S."/>
            <person name="Albert R."/>
            <person name="Binder M."/>
            <person name="Bloem J."/>
            <person name="Labutti K."/>
            <person name="Salamov A."/>
            <person name="Andreopoulos B."/>
            <person name="Baker S."/>
            <person name="Barry K."/>
            <person name="Bills G."/>
            <person name="Bluhm B."/>
            <person name="Cannon C."/>
            <person name="Castanera R."/>
            <person name="Culley D."/>
            <person name="Daum C."/>
            <person name="Ezra D."/>
            <person name="Gonzalez J."/>
            <person name="Henrissat B."/>
            <person name="Kuo A."/>
            <person name="Liang C."/>
            <person name="Lipzen A."/>
            <person name="Lutzoni F."/>
            <person name="Magnuson J."/>
            <person name="Mondo S."/>
            <person name="Nolan M."/>
            <person name="Ohm R."/>
            <person name="Pangilinan J."/>
            <person name="Park H.-J."/>
            <person name="Ramirez L."/>
            <person name="Alfaro M."/>
            <person name="Sun H."/>
            <person name="Tritt A."/>
            <person name="Yoshinaga Y."/>
            <person name="Zwiers L.-H."/>
            <person name="Turgeon B."/>
            <person name="Goodwin S."/>
            <person name="Spatafora J."/>
            <person name="Crous P."/>
            <person name="Grigoriev I."/>
        </authorList>
    </citation>
    <scope>NUCLEOTIDE SEQUENCE</scope>
    <source>
        <strain evidence="1">CBS 473.64</strain>
    </source>
</reference>